<gene>
    <name evidence="3" type="ORF">Poli38472_004106</name>
</gene>
<evidence type="ECO:0000256" key="1">
    <source>
        <dbReference type="SAM" id="MobiDB-lite"/>
    </source>
</evidence>
<protein>
    <recommendedName>
        <fullName evidence="2">RecA family profile 1 domain-containing protein</fullName>
    </recommendedName>
</protein>
<dbReference type="GO" id="GO:0005524">
    <property type="term" value="F:ATP binding"/>
    <property type="evidence" value="ECO:0007669"/>
    <property type="project" value="InterPro"/>
</dbReference>
<dbReference type="AlphaFoldDB" id="A0A8K1CPG3"/>
<dbReference type="Pfam" id="PF08423">
    <property type="entry name" value="Rad51"/>
    <property type="match status" value="1"/>
</dbReference>
<dbReference type="InterPro" id="IPR030548">
    <property type="entry name" value="RAD51B"/>
</dbReference>
<dbReference type="GO" id="GO:0000400">
    <property type="term" value="F:four-way junction DNA binding"/>
    <property type="evidence" value="ECO:0007669"/>
    <property type="project" value="TreeGrafter"/>
</dbReference>
<feature type="compositionally biased region" description="Acidic residues" evidence="1">
    <location>
        <begin position="210"/>
        <end position="238"/>
    </location>
</feature>
<comment type="caution">
    <text evidence="3">The sequence shown here is derived from an EMBL/GenBank/DDBJ whole genome shotgun (WGS) entry which is preliminary data.</text>
</comment>
<feature type="compositionally biased region" description="Polar residues" evidence="1">
    <location>
        <begin position="197"/>
        <end position="207"/>
    </location>
</feature>
<dbReference type="PANTHER" id="PTHR46456">
    <property type="entry name" value="DNA REPAIR PROTEIN RAD51 HOMOLOG 2"/>
    <property type="match status" value="1"/>
</dbReference>
<feature type="domain" description="RecA family profile 1" evidence="2">
    <location>
        <begin position="3"/>
        <end position="112"/>
    </location>
</feature>
<dbReference type="InterPro" id="IPR027417">
    <property type="entry name" value="P-loop_NTPase"/>
</dbReference>
<dbReference type="GO" id="GO:0003690">
    <property type="term" value="F:double-stranded DNA binding"/>
    <property type="evidence" value="ECO:0007669"/>
    <property type="project" value="TreeGrafter"/>
</dbReference>
<dbReference type="GO" id="GO:0000724">
    <property type="term" value="P:double-strand break repair via homologous recombination"/>
    <property type="evidence" value="ECO:0007669"/>
    <property type="project" value="InterPro"/>
</dbReference>
<reference evidence="3" key="1">
    <citation type="submission" date="2019-03" db="EMBL/GenBank/DDBJ databases">
        <title>Long read genome sequence of the mycoparasitic Pythium oligandrum ATCC 38472 isolated from sugarbeet rhizosphere.</title>
        <authorList>
            <person name="Gaulin E."/>
        </authorList>
    </citation>
    <scope>NUCLEOTIDE SEQUENCE</scope>
    <source>
        <strain evidence="3">ATCC 38472_TT</strain>
    </source>
</reference>
<dbReference type="GO" id="GO:0005657">
    <property type="term" value="C:replication fork"/>
    <property type="evidence" value="ECO:0007669"/>
    <property type="project" value="TreeGrafter"/>
</dbReference>
<dbReference type="GO" id="GO:0033063">
    <property type="term" value="C:Rad51B-Rad51C-Rad51D-XRCC2 complex"/>
    <property type="evidence" value="ECO:0007669"/>
    <property type="project" value="InterPro"/>
</dbReference>
<dbReference type="InterPro" id="IPR020588">
    <property type="entry name" value="RecA_ATP-bd"/>
</dbReference>
<feature type="region of interest" description="Disordered" evidence="1">
    <location>
        <begin position="190"/>
        <end position="246"/>
    </location>
</feature>
<dbReference type="Gene3D" id="3.40.50.300">
    <property type="entry name" value="P-loop containing nucleotide triphosphate hydrolases"/>
    <property type="match status" value="1"/>
</dbReference>
<evidence type="ECO:0000313" key="3">
    <source>
        <dbReference type="EMBL" id="TMW66341.1"/>
    </source>
</evidence>
<dbReference type="OrthoDB" id="5957327at2759"/>
<organism evidence="3 4">
    <name type="scientific">Pythium oligandrum</name>
    <name type="common">Mycoparasitic fungus</name>
    <dbReference type="NCBI Taxonomy" id="41045"/>
    <lineage>
        <taxon>Eukaryota</taxon>
        <taxon>Sar</taxon>
        <taxon>Stramenopiles</taxon>
        <taxon>Oomycota</taxon>
        <taxon>Peronosporomycetes</taxon>
        <taxon>Pythiales</taxon>
        <taxon>Pythiaceae</taxon>
        <taxon>Pythium</taxon>
    </lineage>
</organism>
<dbReference type="InterPro" id="IPR013632">
    <property type="entry name" value="Rad51_C"/>
</dbReference>
<dbReference type="PANTHER" id="PTHR46456:SF1">
    <property type="entry name" value="DNA REPAIR PROTEIN RAD51 HOMOLOG 2"/>
    <property type="match status" value="1"/>
</dbReference>
<dbReference type="SUPFAM" id="SSF52540">
    <property type="entry name" value="P-loop containing nucleoside triphosphate hydrolases"/>
    <property type="match status" value="1"/>
</dbReference>
<proteinExistence type="predicted"/>
<dbReference type="Proteomes" id="UP000794436">
    <property type="component" value="Unassembled WGS sequence"/>
</dbReference>
<dbReference type="GO" id="GO:0140664">
    <property type="term" value="F:ATP-dependent DNA damage sensor activity"/>
    <property type="evidence" value="ECO:0007669"/>
    <property type="project" value="InterPro"/>
</dbReference>
<dbReference type="PROSITE" id="PS50162">
    <property type="entry name" value="RECA_2"/>
    <property type="match status" value="1"/>
</dbReference>
<name>A0A8K1CPG3_PYTOL</name>
<evidence type="ECO:0000259" key="2">
    <source>
        <dbReference type="PROSITE" id="PS50162"/>
    </source>
</evidence>
<dbReference type="GO" id="GO:0003697">
    <property type="term" value="F:single-stranded DNA binding"/>
    <property type="evidence" value="ECO:0007669"/>
    <property type="project" value="TreeGrafter"/>
</dbReference>
<sequence>MNHPMVLRTGLPVLDSALCGGLHCGAINELVGTAGIGKTQLAKTLAVRCTLEYPEASVLYFDMERHFSAKRVHQIIQKRVQGRTHHADLIDDAMKRIRVIRVENLADFMKQFVSVPFHCNVGGLLVLERQPLFRAITVVKCPSAGPVIQPFTITASGVEAAEEDLLRPAHQNDDEDFDIYDDVLENLDLTGLPTVPPSNTVRSTQQSENDRDEDAPLAESDDIVSDSNDESSGNEDDGMLSKLLGI</sequence>
<evidence type="ECO:0000313" key="4">
    <source>
        <dbReference type="Proteomes" id="UP000794436"/>
    </source>
</evidence>
<accession>A0A8K1CPG3</accession>
<keyword evidence="4" id="KW-1185">Reference proteome</keyword>
<dbReference type="EMBL" id="SPLM01000036">
    <property type="protein sequence ID" value="TMW66341.1"/>
    <property type="molecule type" value="Genomic_DNA"/>
</dbReference>